<gene>
    <name evidence="3" type="ORF">SEVIR_9G489601v2</name>
</gene>
<name>A0A4U6T9B4_SETVI</name>
<evidence type="ECO:0000313" key="4">
    <source>
        <dbReference type="Proteomes" id="UP000298652"/>
    </source>
</evidence>
<evidence type="ECO:0000313" key="3">
    <source>
        <dbReference type="EMBL" id="TKV97374.1"/>
    </source>
</evidence>
<proteinExistence type="predicted"/>
<dbReference type="AlphaFoldDB" id="A0A4U6T9B4"/>
<dbReference type="Gramene" id="TKV97374">
    <property type="protein sequence ID" value="TKV97374"/>
    <property type="gene ID" value="SEVIR_9G489601v2"/>
</dbReference>
<keyword evidence="4" id="KW-1185">Reference proteome</keyword>
<sequence>MSLSYFLLLFFYFPVHIFFVPSPLFLSRTDLPRIRSIDRSLPLGKQKRVAPPSPHIMAWTANLPLASSGQTSWGRPWAGACALGATSSAWPRRDAGEDDDGVDSGMGSSSSNRRAGRGPPRFPSCSGGAGSARAVGNLSSWRPLRGSSGRPREGGAPSGGHDGGTGELRAGLQRGSSGWRYRWPNERPSLAWHELD</sequence>
<organism evidence="3 4">
    <name type="scientific">Setaria viridis</name>
    <name type="common">Green bristlegrass</name>
    <name type="synonym">Setaria italica subsp. viridis</name>
    <dbReference type="NCBI Taxonomy" id="4556"/>
    <lineage>
        <taxon>Eukaryota</taxon>
        <taxon>Viridiplantae</taxon>
        <taxon>Streptophyta</taxon>
        <taxon>Embryophyta</taxon>
        <taxon>Tracheophyta</taxon>
        <taxon>Spermatophyta</taxon>
        <taxon>Magnoliopsida</taxon>
        <taxon>Liliopsida</taxon>
        <taxon>Poales</taxon>
        <taxon>Poaceae</taxon>
        <taxon>PACMAD clade</taxon>
        <taxon>Panicoideae</taxon>
        <taxon>Panicodae</taxon>
        <taxon>Paniceae</taxon>
        <taxon>Cenchrinae</taxon>
        <taxon>Setaria</taxon>
    </lineage>
</organism>
<protein>
    <submittedName>
        <fullName evidence="3">Uncharacterized protein</fullName>
    </submittedName>
</protein>
<feature type="region of interest" description="Disordered" evidence="1">
    <location>
        <begin position="88"/>
        <end position="196"/>
    </location>
</feature>
<keyword evidence="2" id="KW-1133">Transmembrane helix</keyword>
<keyword evidence="2" id="KW-0812">Transmembrane</keyword>
<evidence type="ECO:0000256" key="1">
    <source>
        <dbReference type="SAM" id="MobiDB-lite"/>
    </source>
</evidence>
<feature type="transmembrane region" description="Helical" evidence="2">
    <location>
        <begin position="6"/>
        <end position="26"/>
    </location>
</feature>
<feature type="compositionally biased region" description="Gly residues" evidence="1">
    <location>
        <begin position="156"/>
        <end position="166"/>
    </location>
</feature>
<dbReference type="Proteomes" id="UP000298652">
    <property type="component" value="Chromosome 9"/>
</dbReference>
<dbReference type="EMBL" id="CM016560">
    <property type="protein sequence ID" value="TKV97374.1"/>
    <property type="molecule type" value="Genomic_DNA"/>
</dbReference>
<keyword evidence="2" id="KW-0472">Membrane</keyword>
<accession>A0A4U6T9B4</accession>
<evidence type="ECO:0000256" key="2">
    <source>
        <dbReference type="SAM" id="Phobius"/>
    </source>
</evidence>
<reference evidence="3" key="1">
    <citation type="submission" date="2019-03" db="EMBL/GenBank/DDBJ databases">
        <title>WGS assembly of Setaria viridis.</title>
        <authorList>
            <person name="Huang P."/>
            <person name="Jenkins J."/>
            <person name="Grimwood J."/>
            <person name="Barry K."/>
            <person name="Healey A."/>
            <person name="Mamidi S."/>
            <person name="Sreedasyam A."/>
            <person name="Shu S."/>
            <person name="Feldman M."/>
            <person name="Wu J."/>
            <person name="Yu Y."/>
            <person name="Chen C."/>
            <person name="Johnson J."/>
            <person name="Rokhsar D."/>
            <person name="Baxter I."/>
            <person name="Schmutz J."/>
            <person name="Brutnell T."/>
            <person name="Kellogg E."/>
        </authorList>
    </citation>
    <scope>NUCLEOTIDE SEQUENCE [LARGE SCALE GENOMIC DNA]</scope>
</reference>